<dbReference type="Pfam" id="PF01794">
    <property type="entry name" value="Ferric_reduct"/>
    <property type="match status" value="1"/>
</dbReference>
<dbReference type="Pfam" id="PF08030">
    <property type="entry name" value="NAD_binding_6"/>
    <property type="match status" value="1"/>
</dbReference>
<evidence type="ECO:0000256" key="1">
    <source>
        <dbReference type="ARBA" id="ARBA00004141"/>
    </source>
</evidence>
<dbReference type="GO" id="GO:0006811">
    <property type="term" value="P:monoatomic ion transport"/>
    <property type="evidence" value="ECO:0007669"/>
    <property type="project" value="UniProtKB-KW"/>
</dbReference>
<organism evidence="15 16">
    <name type="scientific">Elaeis guineensis var. tenera</name>
    <name type="common">Oil palm</name>
    <dbReference type="NCBI Taxonomy" id="51953"/>
    <lineage>
        <taxon>Eukaryota</taxon>
        <taxon>Viridiplantae</taxon>
        <taxon>Streptophyta</taxon>
        <taxon>Embryophyta</taxon>
        <taxon>Tracheophyta</taxon>
        <taxon>Spermatophyta</taxon>
        <taxon>Magnoliopsida</taxon>
        <taxon>Liliopsida</taxon>
        <taxon>Arecaceae</taxon>
        <taxon>Arecoideae</taxon>
        <taxon>Cocoseae</taxon>
        <taxon>Elaeidinae</taxon>
        <taxon>Elaeis</taxon>
    </lineage>
</organism>
<dbReference type="SUPFAM" id="SSF52343">
    <property type="entry name" value="Ferredoxin reductase-like, C-terminal NADP-linked domain"/>
    <property type="match status" value="1"/>
</dbReference>
<keyword evidence="8" id="KW-0408">Iron</keyword>
<sequence>MAKTMEASSSPKVGNRMFPLKLLLGLVFVGWLMMWVVVPTRTYRKTWQPKLLSETNSTWFGRQGTTILIFTFPILFIAAVGCICLHLEQKSGNAHSGSLRRRLEAWRKPVLVKGPLGIVSAIELAFCLKFLALLIWAFSNYVSVGLANLKAEGAESWQAKLGTVGVMLGLVGNICCAFLFFPVARGSSLLPLVGLTSEASIRYHVWLGHIVMVLFTAHGVCFVILWVVSNRLSEMLKWDNVGESNLAGEIALLSGLLMWATTFPRIRRKMFELFFYTHQLYILFLIFYVFHVGISFFCYILPGVYLFMVDRYLRFLQSRNKVRLVSARLLPSETVELNFAKSPGFSYNPLSIVFVHVPSISSLQWHPFTVSSNSNLEPDTLSVIIKKEGSWTHKLYQTLSSPTPLDRLGVSVEGPYGPTSMNFLRYDSLVMVSGGSGITPFVSIIRELIYRSTTLDSPIPSVYLICAFKTSADLTMLDLLLPISSNASDLSRLQLRIEAFITREKLPASDAHKHIQTVCFKPFSSDLPVAPVLGPNGWLWLGAIISSSFVAFLVLMGILTRYYIYPIDHNTGRVFSYAARSSLNMLLICACIAITASAAVLWNKRRSTVEAKKIQNMDASMSGTPSSYFYNGDRELESVPQESIVKATRLHYGERPNVKKMLSELDGSNIGVMASGPSALRHDVAAVCSSGLAKNLHFESISFSW</sequence>
<dbReference type="InterPro" id="IPR013130">
    <property type="entry name" value="Fe3_Rdtase_TM_dom"/>
</dbReference>
<dbReference type="GO" id="GO:0005886">
    <property type="term" value="C:plasma membrane"/>
    <property type="evidence" value="ECO:0007669"/>
    <property type="project" value="TreeGrafter"/>
</dbReference>
<dbReference type="OrthoDB" id="167398at2759"/>
<dbReference type="CDD" id="cd06186">
    <property type="entry name" value="NOX_Duox_like_FAD_NADP"/>
    <property type="match status" value="1"/>
</dbReference>
<evidence type="ECO:0000256" key="5">
    <source>
        <dbReference type="ARBA" id="ARBA00022723"/>
    </source>
</evidence>
<keyword evidence="6 13" id="KW-1133">Transmembrane helix</keyword>
<protein>
    <recommendedName>
        <fullName evidence="12">ferric-chelate reductase (NADH)</fullName>
        <ecNumber evidence="12">1.16.1.7</ecNumber>
    </recommendedName>
</protein>
<reference evidence="16" key="1">
    <citation type="submission" date="2025-08" db="UniProtKB">
        <authorList>
            <consortium name="RefSeq"/>
        </authorList>
    </citation>
    <scope>IDENTIFICATION</scope>
</reference>
<feature type="transmembrane region" description="Helical" evidence="13">
    <location>
        <begin position="20"/>
        <end position="38"/>
    </location>
</feature>
<feature type="transmembrane region" description="Helical" evidence="13">
    <location>
        <begin position="159"/>
        <end position="184"/>
    </location>
</feature>
<feature type="transmembrane region" description="Helical" evidence="13">
    <location>
        <begin position="246"/>
        <end position="266"/>
    </location>
</feature>
<keyword evidence="3" id="KW-0813">Transport</keyword>
<dbReference type="EC" id="1.16.1.7" evidence="12"/>
<feature type="domain" description="FAD-binding FR-type" evidence="14">
    <location>
        <begin position="317"/>
        <end position="422"/>
    </location>
</feature>
<evidence type="ECO:0000256" key="9">
    <source>
        <dbReference type="ARBA" id="ARBA00023065"/>
    </source>
</evidence>
<evidence type="ECO:0000313" key="16">
    <source>
        <dbReference type="RefSeq" id="XP_010919103.2"/>
    </source>
</evidence>
<dbReference type="Proteomes" id="UP000504607">
    <property type="component" value="Chromosome 4"/>
</dbReference>
<dbReference type="SFLD" id="SFLDS00052">
    <property type="entry name" value="Ferric_Reductase_Domain"/>
    <property type="match status" value="1"/>
</dbReference>
<evidence type="ECO:0000256" key="8">
    <source>
        <dbReference type="ARBA" id="ARBA00023004"/>
    </source>
</evidence>
<dbReference type="FunFam" id="3.40.50.80:FF:000039">
    <property type="entry name" value="Ferric reduction oxidase 3"/>
    <property type="match status" value="1"/>
</dbReference>
<keyword evidence="4 13" id="KW-0812">Transmembrane</keyword>
<dbReference type="GO" id="GO:0046872">
    <property type="term" value="F:metal ion binding"/>
    <property type="evidence" value="ECO:0007669"/>
    <property type="project" value="UniProtKB-KW"/>
</dbReference>
<evidence type="ECO:0000256" key="12">
    <source>
        <dbReference type="ARBA" id="ARBA00066905"/>
    </source>
</evidence>
<dbReference type="InterPro" id="IPR017938">
    <property type="entry name" value="Riboflavin_synthase-like_b-brl"/>
</dbReference>
<dbReference type="Gene3D" id="3.40.50.80">
    <property type="entry name" value="Nucleotide-binding domain of ferredoxin-NADP reductase (FNR) module"/>
    <property type="match status" value="1"/>
</dbReference>
<dbReference type="SFLD" id="SFLDG01168">
    <property type="entry name" value="Ferric_reductase_subgroup_(FRE"/>
    <property type="match status" value="1"/>
</dbReference>
<keyword evidence="7" id="KW-0560">Oxidoreductase</keyword>
<comment type="similarity">
    <text evidence="2">Belongs to the ferric reductase (FRE) family.</text>
</comment>
<evidence type="ECO:0000256" key="2">
    <source>
        <dbReference type="ARBA" id="ARBA00006278"/>
    </source>
</evidence>
<feature type="transmembrane region" description="Helical" evidence="13">
    <location>
        <begin position="67"/>
        <end position="89"/>
    </location>
</feature>
<evidence type="ECO:0000256" key="3">
    <source>
        <dbReference type="ARBA" id="ARBA00022448"/>
    </source>
</evidence>
<evidence type="ECO:0000256" key="11">
    <source>
        <dbReference type="ARBA" id="ARBA00050970"/>
    </source>
</evidence>
<dbReference type="InterPro" id="IPR017927">
    <property type="entry name" value="FAD-bd_FR_type"/>
</dbReference>
<accession>A0A6I9R3Q2</accession>
<evidence type="ECO:0000256" key="13">
    <source>
        <dbReference type="SAM" id="Phobius"/>
    </source>
</evidence>
<dbReference type="Pfam" id="PF08022">
    <property type="entry name" value="FAD_binding_8"/>
    <property type="match status" value="1"/>
</dbReference>
<dbReference type="InParanoid" id="A0A6I9R3Q2"/>
<dbReference type="InterPro" id="IPR013112">
    <property type="entry name" value="FAD-bd_8"/>
</dbReference>
<evidence type="ECO:0000259" key="14">
    <source>
        <dbReference type="PROSITE" id="PS51384"/>
    </source>
</evidence>
<dbReference type="SUPFAM" id="SSF63380">
    <property type="entry name" value="Riboflavin synthase domain-like"/>
    <property type="match status" value="1"/>
</dbReference>
<evidence type="ECO:0000313" key="15">
    <source>
        <dbReference type="Proteomes" id="UP000504607"/>
    </source>
</evidence>
<dbReference type="PROSITE" id="PS51384">
    <property type="entry name" value="FAD_FR"/>
    <property type="match status" value="1"/>
</dbReference>
<keyword evidence="5" id="KW-0479">Metal-binding</keyword>
<dbReference type="AlphaFoldDB" id="A0A6I9R3Q2"/>
<name>A0A6I9R3Q2_ELAGV</name>
<feature type="transmembrane region" description="Helical" evidence="13">
    <location>
        <begin position="538"/>
        <end position="564"/>
    </location>
</feature>
<dbReference type="PANTHER" id="PTHR11972:SF41">
    <property type="entry name" value="FERRIC REDUCTION OXIDASE 2"/>
    <property type="match status" value="1"/>
</dbReference>
<evidence type="ECO:0000256" key="10">
    <source>
        <dbReference type="ARBA" id="ARBA00023136"/>
    </source>
</evidence>
<proteinExistence type="inferred from homology"/>
<evidence type="ECO:0000256" key="4">
    <source>
        <dbReference type="ARBA" id="ARBA00022692"/>
    </source>
</evidence>
<comment type="subcellular location">
    <subcellularLocation>
        <location evidence="1">Membrane</location>
        <topology evidence="1">Multi-pass membrane protein</topology>
    </subcellularLocation>
</comment>
<feature type="transmembrane region" description="Helical" evidence="13">
    <location>
        <begin position="584"/>
        <end position="603"/>
    </location>
</feature>
<keyword evidence="9" id="KW-0406">Ion transport</keyword>
<dbReference type="RefSeq" id="XP_010919103.2">
    <property type="nucleotide sequence ID" value="XM_010920801.2"/>
</dbReference>
<keyword evidence="15" id="KW-1185">Reference proteome</keyword>
<dbReference type="InterPro" id="IPR039261">
    <property type="entry name" value="FNR_nucleotide-bd"/>
</dbReference>
<dbReference type="GO" id="GO:0140618">
    <property type="term" value="F:ferric-chelate reductase (NADH) activity"/>
    <property type="evidence" value="ECO:0007669"/>
    <property type="project" value="UniProtKB-EC"/>
</dbReference>
<dbReference type="InterPro" id="IPR013121">
    <property type="entry name" value="Fe_red_NAD-bd_6"/>
</dbReference>
<dbReference type="FunCoup" id="A0A6I9R3Q2">
    <property type="interactions" value="7"/>
</dbReference>
<keyword evidence="10 13" id="KW-0472">Membrane</keyword>
<dbReference type="InterPro" id="IPR050369">
    <property type="entry name" value="RBOH/FRE"/>
</dbReference>
<evidence type="ECO:0000256" key="7">
    <source>
        <dbReference type="ARBA" id="ARBA00023002"/>
    </source>
</evidence>
<comment type="catalytic activity">
    <reaction evidence="11">
        <text>2 a Fe(II)-siderophore + NAD(+) + H(+) = 2 a Fe(III)-siderophore + NADH</text>
        <dbReference type="Rhea" id="RHEA:15061"/>
        <dbReference type="Rhea" id="RHEA-COMP:11342"/>
        <dbReference type="Rhea" id="RHEA-COMP:11344"/>
        <dbReference type="ChEBI" id="CHEBI:15378"/>
        <dbReference type="ChEBI" id="CHEBI:29033"/>
        <dbReference type="ChEBI" id="CHEBI:29034"/>
        <dbReference type="ChEBI" id="CHEBI:57540"/>
        <dbReference type="ChEBI" id="CHEBI:57945"/>
        <dbReference type="EC" id="1.16.1.7"/>
    </reaction>
</comment>
<dbReference type="PANTHER" id="PTHR11972">
    <property type="entry name" value="NADPH OXIDASE"/>
    <property type="match status" value="1"/>
</dbReference>
<feature type="transmembrane region" description="Helical" evidence="13">
    <location>
        <begin position="205"/>
        <end position="226"/>
    </location>
</feature>
<feature type="transmembrane region" description="Helical" evidence="13">
    <location>
        <begin position="110"/>
        <end position="139"/>
    </location>
</feature>
<evidence type="ECO:0000256" key="6">
    <source>
        <dbReference type="ARBA" id="ARBA00022989"/>
    </source>
</evidence>
<gene>
    <name evidence="16" type="primary">LOC105043304</name>
</gene>